<keyword evidence="2" id="KW-0732">Signal</keyword>
<sequence>MGSEAEGDLLAQTMWAVLVVCTLVQLAVARPQAQGTAASQRPAALSLYCNVTGPCTPCKAEGGSEPGCRWTGHRQPIGCVAEAAGRPLHSGEVERAVAKDVTLAEGSALQSFQSCSARKRKATLATFELWIAGVGALSATVLLVRRRALAR</sequence>
<keyword evidence="1" id="KW-0812">Transmembrane</keyword>
<feature type="signal peptide" evidence="2">
    <location>
        <begin position="1"/>
        <end position="29"/>
    </location>
</feature>
<feature type="transmembrane region" description="Helical" evidence="1">
    <location>
        <begin position="124"/>
        <end position="144"/>
    </location>
</feature>
<gene>
    <name evidence="3" type="ORF">WJX81_008238</name>
</gene>
<comment type="caution">
    <text evidence="3">The sequence shown here is derived from an EMBL/GenBank/DDBJ whole genome shotgun (WGS) entry which is preliminary data.</text>
</comment>
<dbReference type="EMBL" id="JALJOU010000002">
    <property type="protein sequence ID" value="KAK9846004.1"/>
    <property type="molecule type" value="Genomic_DNA"/>
</dbReference>
<dbReference type="Proteomes" id="UP001445335">
    <property type="component" value="Unassembled WGS sequence"/>
</dbReference>
<evidence type="ECO:0000313" key="3">
    <source>
        <dbReference type="EMBL" id="KAK9846004.1"/>
    </source>
</evidence>
<organism evidence="3 4">
    <name type="scientific">Elliptochloris bilobata</name>
    <dbReference type="NCBI Taxonomy" id="381761"/>
    <lineage>
        <taxon>Eukaryota</taxon>
        <taxon>Viridiplantae</taxon>
        <taxon>Chlorophyta</taxon>
        <taxon>core chlorophytes</taxon>
        <taxon>Trebouxiophyceae</taxon>
        <taxon>Trebouxiophyceae incertae sedis</taxon>
        <taxon>Elliptochloris clade</taxon>
        <taxon>Elliptochloris</taxon>
    </lineage>
</organism>
<name>A0AAW1SI17_9CHLO</name>
<protein>
    <submittedName>
        <fullName evidence="3">Uncharacterized protein</fullName>
    </submittedName>
</protein>
<keyword evidence="1" id="KW-1133">Transmembrane helix</keyword>
<evidence type="ECO:0000256" key="2">
    <source>
        <dbReference type="SAM" id="SignalP"/>
    </source>
</evidence>
<keyword evidence="4" id="KW-1185">Reference proteome</keyword>
<proteinExistence type="predicted"/>
<keyword evidence="1" id="KW-0472">Membrane</keyword>
<dbReference type="AlphaFoldDB" id="A0AAW1SI17"/>
<accession>A0AAW1SI17</accession>
<evidence type="ECO:0000313" key="4">
    <source>
        <dbReference type="Proteomes" id="UP001445335"/>
    </source>
</evidence>
<feature type="chain" id="PRO_5043654437" evidence="2">
    <location>
        <begin position="30"/>
        <end position="151"/>
    </location>
</feature>
<evidence type="ECO:0000256" key="1">
    <source>
        <dbReference type="SAM" id="Phobius"/>
    </source>
</evidence>
<reference evidence="3 4" key="1">
    <citation type="journal article" date="2024" name="Nat. Commun.">
        <title>Phylogenomics reveals the evolutionary origins of lichenization in chlorophyte algae.</title>
        <authorList>
            <person name="Puginier C."/>
            <person name="Libourel C."/>
            <person name="Otte J."/>
            <person name="Skaloud P."/>
            <person name="Haon M."/>
            <person name="Grisel S."/>
            <person name="Petersen M."/>
            <person name="Berrin J.G."/>
            <person name="Delaux P.M."/>
            <person name="Dal Grande F."/>
            <person name="Keller J."/>
        </authorList>
    </citation>
    <scope>NUCLEOTIDE SEQUENCE [LARGE SCALE GENOMIC DNA]</scope>
    <source>
        <strain evidence="3 4">SAG 245.80</strain>
    </source>
</reference>